<dbReference type="AlphaFoldDB" id="A0A223ZXE5"/>
<dbReference type="InterPro" id="IPR023991">
    <property type="entry name" value="Bacteriocin_IIb_lactobn/cerein"/>
</dbReference>
<protein>
    <submittedName>
        <fullName evidence="1">Bacteriocin</fullName>
    </submittedName>
</protein>
<evidence type="ECO:0000313" key="2">
    <source>
        <dbReference type="Proteomes" id="UP000218665"/>
    </source>
</evidence>
<evidence type="ECO:0000313" key="1">
    <source>
        <dbReference type="EMBL" id="BBA09399.1"/>
    </source>
</evidence>
<gene>
    <name evidence="1" type="ORF">STO1_017950</name>
</gene>
<reference evidence="1 2" key="1">
    <citation type="submission" date="2017-07" db="EMBL/GenBank/DDBJ databases">
        <title>Whole genome sequence of Streptococcus tigurinus, strain osk_001, isolated from post-mortem material.</title>
        <authorList>
            <person name="Yoshizawa H."/>
            <person name="Motooka D."/>
            <person name="Katada R."/>
            <person name="Matsumoto Y."/>
            <person name="Nakamura S."/>
            <person name="Morii E."/>
            <person name="Iida T."/>
            <person name="Matsumoto H."/>
        </authorList>
    </citation>
    <scope>NUCLEOTIDE SEQUENCE [LARGE SCALE GENOMIC DNA]</scope>
    <source>
        <strain evidence="2">osk_001</strain>
    </source>
</reference>
<dbReference type="RefSeq" id="WP_007522553.1">
    <property type="nucleotide sequence ID" value="NZ_AP018338.1"/>
</dbReference>
<name>A0A223ZXE5_STROR</name>
<accession>A0A223ZXE5</accession>
<proteinExistence type="predicted"/>
<dbReference type="NCBIfam" id="TIGR03949">
    <property type="entry name" value="bact_IIb_cerein"/>
    <property type="match status" value="1"/>
</dbReference>
<sequence>MTNFDKMEQNFVALTEEELMDVDGGIAWEVVSVGIAIGWGIYQVGEAAGKTFYYITHP</sequence>
<dbReference type="EMBL" id="AP018338">
    <property type="protein sequence ID" value="BBA09399.1"/>
    <property type="molecule type" value="Genomic_DNA"/>
</dbReference>
<dbReference type="Proteomes" id="UP000218665">
    <property type="component" value="Chromosome"/>
</dbReference>
<organism evidence="1 2">
    <name type="scientific">Streptococcus oralis subsp. tigurinus</name>
    <dbReference type="NCBI Taxonomy" id="1077464"/>
    <lineage>
        <taxon>Bacteria</taxon>
        <taxon>Bacillati</taxon>
        <taxon>Bacillota</taxon>
        <taxon>Bacilli</taxon>
        <taxon>Lactobacillales</taxon>
        <taxon>Streptococcaceae</taxon>
        <taxon>Streptococcus</taxon>
    </lineage>
</organism>